<keyword evidence="7" id="KW-0732">Signal</keyword>
<proteinExistence type="inferred from homology"/>
<dbReference type="GO" id="GO:0048247">
    <property type="term" value="P:lymphocyte chemotaxis"/>
    <property type="evidence" value="ECO:0007669"/>
    <property type="project" value="InterPro"/>
</dbReference>
<feature type="compositionally biased region" description="Polar residues" evidence="13">
    <location>
        <begin position="490"/>
        <end position="499"/>
    </location>
</feature>
<keyword evidence="6 14" id="KW-0812">Transmembrane</keyword>
<keyword evidence="11" id="KW-0325">Glycoprotein</keyword>
<dbReference type="GO" id="GO:0030307">
    <property type="term" value="P:positive regulation of cell growth"/>
    <property type="evidence" value="ECO:0007669"/>
    <property type="project" value="InterPro"/>
</dbReference>
<dbReference type="GO" id="GO:0005615">
    <property type="term" value="C:extracellular space"/>
    <property type="evidence" value="ECO:0007669"/>
    <property type="project" value="UniProtKB-KW"/>
</dbReference>
<evidence type="ECO:0000256" key="11">
    <source>
        <dbReference type="ARBA" id="ARBA00023180"/>
    </source>
</evidence>
<evidence type="ECO:0000256" key="14">
    <source>
        <dbReference type="SAM" id="Phobius"/>
    </source>
</evidence>
<comment type="similarity">
    <text evidence="2">Belongs to the intercrine alpha (chemokine CxC) family.</text>
</comment>
<feature type="compositionally biased region" description="Pro residues" evidence="13">
    <location>
        <begin position="107"/>
        <end position="120"/>
    </location>
</feature>
<evidence type="ECO:0000313" key="17">
    <source>
        <dbReference type="Proteomes" id="UP000314985"/>
    </source>
</evidence>
<keyword evidence="4" id="KW-0145">Chemotaxis</keyword>
<evidence type="ECO:0000256" key="5">
    <source>
        <dbReference type="ARBA" id="ARBA00022514"/>
    </source>
</evidence>
<evidence type="ECO:0000256" key="7">
    <source>
        <dbReference type="ARBA" id="ARBA00022729"/>
    </source>
</evidence>
<dbReference type="GO" id="GO:0016020">
    <property type="term" value="C:membrane"/>
    <property type="evidence" value="ECO:0007669"/>
    <property type="project" value="UniProtKB-SubCell"/>
</dbReference>
<feature type="region of interest" description="Disordered" evidence="13">
    <location>
        <begin position="433"/>
        <end position="513"/>
    </location>
</feature>
<feature type="domain" description="C-X-C motif chemokine 16" evidence="15">
    <location>
        <begin position="349"/>
        <end position="440"/>
    </location>
</feature>
<dbReference type="Proteomes" id="UP000314985">
    <property type="component" value="Chromosome 12"/>
</dbReference>
<feature type="compositionally biased region" description="Gly residues" evidence="13">
    <location>
        <begin position="214"/>
        <end position="240"/>
    </location>
</feature>
<evidence type="ECO:0000256" key="10">
    <source>
        <dbReference type="ARBA" id="ARBA00023157"/>
    </source>
</evidence>
<evidence type="ECO:0000256" key="6">
    <source>
        <dbReference type="ARBA" id="ARBA00022692"/>
    </source>
</evidence>
<protein>
    <recommendedName>
        <fullName evidence="3">C-X-C motif chemokine 16</fullName>
    </recommendedName>
    <alternativeName>
        <fullName evidence="12">Transmembrane chemokine CXCL16</fullName>
    </alternativeName>
</protein>
<accession>A0A4X1UXT1</accession>
<keyword evidence="10" id="KW-1015">Disulfide bond</keyword>
<dbReference type="AlphaFoldDB" id="A0A4X1UXT1"/>
<dbReference type="GO" id="GO:0005044">
    <property type="term" value="F:scavenger receptor activity"/>
    <property type="evidence" value="ECO:0007669"/>
    <property type="project" value="InterPro"/>
</dbReference>
<evidence type="ECO:0000259" key="15">
    <source>
        <dbReference type="Pfam" id="PF20902"/>
    </source>
</evidence>
<keyword evidence="9 14" id="KW-0472">Membrane</keyword>
<comment type="subcellular location">
    <subcellularLocation>
        <location evidence="1">Membrane</location>
        <topology evidence="1">Single-pass type I membrane protein</topology>
    </subcellularLocation>
</comment>
<dbReference type="Pfam" id="PF20902">
    <property type="entry name" value="CXCL16"/>
    <property type="match status" value="1"/>
</dbReference>
<feature type="region of interest" description="Disordered" evidence="13">
    <location>
        <begin position="214"/>
        <end position="301"/>
    </location>
</feature>
<feature type="compositionally biased region" description="Polar residues" evidence="13">
    <location>
        <begin position="97"/>
        <end position="106"/>
    </location>
</feature>
<feature type="compositionally biased region" description="Polar residues" evidence="13">
    <location>
        <begin position="455"/>
        <end position="474"/>
    </location>
</feature>
<evidence type="ECO:0000256" key="3">
    <source>
        <dbReference type="ARBA" id="ARBA00017995"/>
    </source>
</evidence>
<name>A0A4X1UXT1_PIG</name>
<keyword evidence="5" id="KW-0202">Cytokine</keyword>
<sequence>MRVKAESSGGRWYLRLKSSKVGFEMRLEGREGQSYGKGFGEGRILDPSMGLGGGSRSPGFPSTWSGLAVRPGTRSPSRPLHYSGTCSRHLFSKVNTSGWGVTSGRPSPQPSPRVATPPAPSRLGGRPQCVLRDWARGLACCHHAGGVIGSRRTQTRAGKVRASHRGEGGLAGLAFRDRTGSAQRALAGQPGLFFRFLSPSCIPGCPSTRLGWARGRGGAGARGRGGAGARGRGARGAGARGRGRTSSASRSFPAAQAGDHATSTVLSVRGPGGAGEGAGREARPFRAPPSPMVRRSGRRKRKLLRKQLDARLPSSSGCQPGRGRREKMPLWELWFFLLALFLAWLTPPGNGNEGSMAGSCPCNRRISSHSPPTDHDMRHLRKYLNHYQHCTSYVRFQLPRGSVCGGSSDQWVLKLMGCFDRGECGRAHARTVAHQQHLAPQNTRVPELPERAPPDSSTPAQTNLPSTLQPTQKPTLPEGMPSLAKKLIPTSETDTSTVGHSLGAKSEARENQEQLGKNVGATAGTSALVPVLSLLVIIFLLTGVLLYVMCKKRQEQSRQYPPGKLGLSSLLQGPRALLARILSLVAPGRQTWRVSAPWMKGQGGKSQPDRGWGGREATIASGTSAWPSEPGCA</sequence>
<organism evidence="16 17">
    <name type="scientific">Sus scrofa</name>
    <name type="common">Pig</name>
    <dbReference type="NCBI Taxonomy" id="9823"/>
    <lineage>
        <taxon>Eukaryota</taxon>
        <taxon>Metazoa</taxon>
        <taxon>Chordata</taxon>
        <taxon>Craniata</taxon>
        <taxon>Vertebrata</taxon>
        <taxon>Euteleostomi</taxon>
        <taxon>Mammalia</taxon>
        <taxon>Eutheria</taxon>
        <taxon>Laurasiatheria</taxon>
        <taxon>Artiodactyla</taxon>
        <taxon>Suina</taxon>
        <taxon>Suidae</taxon>
        <taxon>Sus</taxon>
    </lineage>
</organism>
<feature type="region of interest" description="Disordered" evidence="13">
    <location>
        <begin position="97"/>
        <end position="123"/>
    </location>
</feature>
<evidence type="ECO:0000256" key="4">
    <source>
        <dbReference type="ARBA" id="ARBA00022500"/>
    </source>
</evidence>
<evidence type="ECO:0000313" key="16">
    <source>
        <dbReference type="Ensembl" id="ENSSSCP00070033636.1"/>
    </source>
</evidence>
<reference evidence="16 17" key="1">
    <citation type="submission" date="2017-08" db="EMBL/GenBank/DDBJ databases">
        <title>USMARCv1.0.</title>
        <authorList>
            <person name="Hannum G.I."/>
            <person name="Koren S."/>
            <person name="Schroeder S.G."/>
            <person name="Chin S.C."/>
            <person name="Nonneman D.J."/>
            <person name="Becker S.A."/>
            <person name="Rosen B.D."/>
            <person name="Bickhart D.M."/>
            <person name="Putnam N.H."/>
            <person name="Green R.E."/>
            <person name="Tuggle C.K."/>
            <person name="Liu H."/>
            <person name="Rohrer G.A."/>
            <person name="Warr A."/>
            <person name="Hall R."/>
            <person name="Kim K."/>
            <person name="Hume D.A."/>
            <person name="Talbot R."/>
            <person name="Chow W."/>
            <person name="Howe K."/>
            <person name="Schwartz A.S."/>
            <person name="Watson M."/>
            <person name="Archibald A.L."/>
            <person name="Phillippy A.M."/>
            <person name="Smith T.P.L."/>
        </authorList>
    </citation>
    <scope>NUCLEOTIDE SEQUENCE [LARGE SCALE GENOMIC DNA]</scope>
</reference>
<evidence type="ECO:0000256" key="9">
    <source>
        <dbReference type="ARBA" id="ARBA00023136"/>
    </source>
</evidence>
<feature type="region of interest" description="Disordered" evidence="13">
    <location>
        <begin position="598"/>
        <end position="633"/>
    </location>
</feature>
<dbReference type="GO" id="GO:0005041">
    <property type="term" value="F:low-density lipoprotein particle receptor activity"/>
    <property type="evidence" value="ECO:0007669"/>
    <property type="project" value="InterPro"/>
</dbReference>
<dbReference type="GO" id="GO:0006898">
    <property type="term" value="P:receptor-mediated endocytosis"/>
    <property type="evidence" value="ECO:0007669"/>
    <property type="project" value="InterPro"/>
</dbReference>
<keyword evidence="8 14" id="KW-1133">Transmembrane helix</keyword>
<dbReference type="GO" id="GO:0034612">
    <property type="term" value="P:response to tumor necrosis factor"/>
    <property type="evidence" value="ECO:0007669"/>
    <property type="project" value="InterPro"/>
</dbReference>
<evidence type="ECO:0000256" key="13">
    <source>
        <dbReference type="SAM" id="MobiDB-lite"/>
    </source>
</evidence>
<evidence type="ECO:0000256" key="2">
    <source>
        <dbReference type="ARBA" id="ARBA00010665"/>
    </source>
</evidence>
<dbReference type="InterPro" id="IPR048585">
    <property type="entry name" value="CXCL16_dom"/>
</dbReference>
<evidence type="ECO:0000256" key="12">
    <source>
        <dbReference type="ARBA" id="ARBA00032815"/>
    </source>
</evidence>
<dbReference type="GO" id="GO:0008009">
    <property type="term" value="F:chemokine activity"/>
    <property type="evidence" value="ECO:0007669"/>
    <property type="project" value="InterPro"/>
</dbReference>
<dbReference type="PANTHER" id="PTHR14385:SF0">
    <property type="entry name" value="C-X-C MOTIF CHEMOKINE 16"/>
    <property type="match status" value="1"/>
</dbReference>
<evidence type="ECO:0000256" key="1">
    <source>
        <dbReference type="ARBA" id="ARBA00004479"/>
    </source>
</evidence>
<feature type="transmembrane region" description="Helical" evidence="14">
    <location>
        <begin position="527"/>
        <end position="548"/>
    </location>
</feature>
<dbReference type="Ensembl" id="ENSSSCT00070040135.1">
    <property type="protein sequence ID" value="ENSSSCP00070033636.1"/>
    <property type="gene ID" value="ENSSSCG00070020239.1"/>
</dbReference>
<evidence type="ECO:0000256" key="8">
    <source>
        <dbReference type="ARBA" id="ARBA00022989"/>
    </source>
</evidence>
<dbReference type="GO" id="GO:0034341">
    <property type="term" value="P:response to type II interferon"/>
    <property type="evidence" value="ECO:0007669"/>
    <property type="project" value="InterPro"/>
</dbReference>
<reference evidence="16" key="2">
    <citation type="submission" date="2025-08" db="UniProtKB">
        <authorList>
            <consortium name="Ensembl"/>
        </authorList>
    </citation>
    <scope>IDENTIFICATION</scope>
</reference>
<dbReference type="PANTHER" id="PTHR14385">
    <property type="entry name" value="CXC CHEMOKINE LIGAND"/>
    <property type="match status" value="1"/>
</dbReference>
<dbReference type="GO" id="GO:0030335">
    <property type="term" value="P:positive regulation of cell migration"/>
    <property type="evidence" value="ECO:0007669"/>
    <property type="project" value="InterPro"/>
</dbReference>
<dbReference type="InterPro" id="IPR026296">
    <property type="entry name" value="CXCL16"/>
</dbReference>